<sequence length="48" mass="5231">MPRGRGIYLDEDDHEDKSRAAADKSATENEDSAVDESTTPRGAQEPPD</sequence>
<feature type="compositionally biased region" description="Basic and acidic residues" evidence="1">
    <location>
        <begin position="15"/>
        <end position="27"/>
    </location>
</feature>
<dbReference type="AlphaFoldDB" id="A0A7I7Y348"/>
<dbReference type="EMBL" id="AP022612">
    <property type="protein sequence ID" value="BBZ36048.1"/>
    <property type="molecule type" value="Genomic_DNA"/>
</dbReference>
<reference evidence="2" key="1">
    <citation type="journal article" date="2019" name="Emerg. Microbes Infect.">
        <title>Comprehensive subspecies identification of 175 nontuberculous mycobacteria species based on 7547 genomic profiles.</title>
        <authorList>
            <person name="Matsumoto Y."/>
            <person name="Kinjo T."/>
            <person name="Motooka D."/>
            <person name="Nabeya D."/>
            <person name="Jung N."/>
            <person name="Uechi K."/>
            <person name="Horii T."/>
            <person name="Iida T."/>
            <person name="Fujita J."/>
            <person name="Nakamura S."/>
        </authorList>
    </citation>
    <scope>NUCLEOTIDE SEQUENCE [LARGE SCALE GENOMIC DNA]</scope>
    <source>
        <strain evidence="2">JCM 13671</strain>
    </source>
</reference>
<accession>A0A7I7Y348</accession>
<gene>
    <name evidence="2" type="ORF">MCNF_46530</name>
</gene>
<name>A0A7I7Y348_9MYCO</name>
<dbReference type="Proteomes" id="UP000466931">
    <property type="component" value="Chromosome"/>
</dbReference>
<keyword evidence="3" id="KW-1185">Reference proteome</keyword>
<evidence type="ECO:0000313" key="2">
    <source>
        <dbReference type="EMBL" id="BBZ36048.1"/>
    </source>
</evidence>
<evidence type="ECO:0000313" key="3">
    <source>
        <dbReference type="Proteomes" id="UP000466931"/>
    </source>
</evidence>
<proteinExistence type="predicted"/>
<feature type="region of interest" description="Disordered" evidence="1">
    <location>
        <begin position="1"/>
        <end position="48"/>
    </location>
</feature>
<organism evidence="2 3">
    <name type="scientific">Mycolicibacterium confluentis</name>
    <dbReference type="NCBI Taxonomy" id="28047"/>
    <lineage>
        <taxon>Bacteria</taxon>
        <taxon>Bacillati</taxon>
        <taxon>Actinomycetota</taxon>
        <taxon>Actinomycetes</taxon>
        <taxon>Mycobacteriales</taxon>
        <taxon>Mycobacteriaceae</taxon>
        <taxon>Mycolicibacterium</taxon>
    </lineage>
</organism>
<dbReference type="RefSeq" id="WP_163645478.1">
    <property type="nucleotide sequence ID" value="NZ_AP022612.1"/>
</dbReference>
<evidence type="ECO:0000256" key="1">
    <source>
        <dbReference type="SAM" id="MobiDB-lite"/>
    </source>
</evidence>
<reference evidence="2" key="2">
    <citation type="submission" date="2020-02" db="EMBL/GenBank/DDBJ databases">
        <authorList>
            <person name="Matsumoto Y."/>
            <person name="Motooka D."/>
            <person name="Nakamura S."/>
        </authorList>
    </citation>
    <scope>NUCLEOTIDE SEQUENCE</scope>
    <source>
        <strain evidence="2">JCM 13671</strain>
    </source>
</reference>
<protein>
    <submittedName>
        <fullName evidence="2">Uncharacterized protein</fullName>
    </submittedName>
</protein>